<dbReference type="Pfam" id="PF08344">
    <property type="entry name" value="TRP_2"/>
    <property type="match status" value="1"/>
</dbReference>
<evidence type="ECO:0000256" key="2">
    <source>
        <dbReference type="ARBA" id="ARBA00022737"/>
    </source>
</evidence>
<keyword evidence="1" id="KW-0813">Transport</keyword>
<dbReference type="EnsemblMetazoa" id="XM_030974467">
    <property type="protein sequence ID" value="XP_030830327"/>
    <property type="gene ID" value="LOC115919884"/>
</dbReference>
<dbReference type="OrthoDB" id="2373987at2759"/>
<reference evidence="8" key="1">
    <citation type="submission" date="2015-02" db="EMBL/GenBank/DDBJ databases">
        <title>Genome sequencing for Strongylocentrotus purpuratus.</title>
        <authorList>
            <person name="Murali S."/>
            <person name="Liu Y."/>
            <person name="Vee V."/>
            <person name="English A."/>
            <person name="Wang M."/>
            <person name="Skinner E."/>
            <person name="Han Y."/>
            <person name="Muzny D.M."/>
            <person name="Worley K.C."/>
            <person name="Gibbs R.A."/>
        </authorList>
    </citation>
    <scope>NUCLEOTIDE SEQUENCE</scope>
</reference>
<dbReference type="InterPro" id="IPR002153">
    <property type="entry name" value="TRPC_channel"/>
</dbReference>
<dbReference type="PROSITE" id="PS50088">
    <property type="entry name" value="ANK_REPEAT"/>
    <property type="match status" value="1"/>
</dbReference>
<dbReference type="GeneID" id="115919884"/>
<keyword evidence="2" id="KW-0677">Repeat</keyword>
<organism evidence="7 8">
    <name type="scientific">Strongylocentrotus purpuratus</name>
    <name type="common">Purple sea urchin</name>
    <dbReference type="NCBI Taxonomy" id="7668"/>
    <lineage>
        <taxon>Eukaryota</taxon>
        <taxon>Metazoa</taxon>
        <taxon>Echinodermata</taxon>
        <taxon>Eleutherozoa</taxon>
        <taxon>Echinozoa</taxon>
        <taxon>Echinoidea</taxon>
        <taxon>Euechinoidea</taxon>
        <taxon>Echinacea</taxon>
        <taxon>Camarodonta</taxon>
        <taxon>Echinidea</taxon>
        <taxon>Strongylocentrotidae</taxon>
        <taxon>Strongylocentrotus</taxon>
    </lineage>
</organism>
<feature type="domain" description="Transient receptor ion channel" evidence="6">
    <location>
        <begin position="56"/>
        <end position="118"/>
    </location>
</feature>
<keyword evidence="3" id="KW-0406">Ion transport</keyword>
<keyword evidence="5" id="KW-0040">ANK repeat</keyword>
<accession>A0A7M7N399</accession>
<dbReference type="PANTHER" id="PTHR10117:SF54">
    <property type="entry name" value="TRANSIENT RECEPTOR POTENTIAL-GAMMA PROTEIN"/>
    <property type="match status" value="1"/>
</dbReference>
<dbReference type="PANTHER" id="PTHR10117">
    <property type="entry name" value="TRANSIENT RECEPTOR POTENTIAL CHANNEL"/>
    <property type="match status" value="1"/>
</dbReference>
<reference evidence="7" key="2">
    <citation type="submission" date="2021-01" db="UniProtKB">
        <authorList>
            <consortium name="EnsemblMetazoa"/>
        </authorList>
    </citation>
    <scope>IDENTIFICATION</scope>
</reference>
<dbReference type="Proteomes" id="UP000007110">
    <property type="component" value="Unassembled WGS sequence"/>
</dbReference>
<evidence type="ECO:0000256" key="3">
    <source>
        <dbReference type="ARBA" id="ARBA00023065"/>
    </source>
</evidence>
<sequence length="231" mass="26689">MQTLGPHETFYDRSYRSKFDRDVTPIMMAAMYNEVDILRILMDRGDDVVKPHHPLCGCTTCLNRKEYDPLMHSLSIINAYRALCSEAYISLTSEDPILTAFLLSKELDGLCRTEKEFKTEYKELKQKCKMYASNLLDMCQNTEEVKTILKQAAISETEVKEQACHNPLENDKEDQNALPRLEMAIEYQQKQFVAHPHCQHHLSTLWYQGLPKIRLITHGGECVYKVCSSCT</sequence>
<dbReference type="RefSeq" id="XP_030830327.1">
    <property type="nucleotide sequence ID" value="XM_030974467.1"/>
</dbReference>
<dbReference type="PROSITE" id="PS50297">
    <property type="entry name" value="ANK_REP_REGION"/>
    <property type="match status" value="1"/>
</dbReference>
<keyword evidence="8" id="KW-1185">Reference proteome</keyword>
<proteinExistence type="predicted"/>
<name>A0A7M7N399_STRPU</name>
<dbReference type="InterPro" id="IPR002110">
    <property type="entry name" value="Ankyrin_rpt"/>
</dbReference>
<dbReference type="OMA" id="RINTCHG"/>
<dbReference type="InParanoid" id="A0A7M7N399"/>
<evidence type="ECO:0000256" key="1">
    <source>
        <dbReference type="ARBA" id="ARBA00022448"/>
    </source>
</evidence>
<dbReference type="SMART" id="SM01420">
    <property type="entry name" value="TRP_2"/>
    <property type="match status" value="1"/>
</dbReference>
<evidence type="ECO:0000256" key="5">
    <source>
        <dbReference type="PROSITE-ProRule" id="PRU00023"/>
    </source>
</evidence>
<evidence type="ECO:0000313" key="8">
    <source>
        <dbReference type="Proteomes" id="UP000007110"/>
    </source>
</evidence>
<evidence type="ECO:0000259" key="6">
    <source>
        <dbReference type="SMART" id="SM01420"/>
    </source>
</evidence>
<evidence type="ECO:0000313" key="7">
    <source>
        <dbReference type="EnsemblMetazoa" id="XP_030830327"/>
    </source>
</evidence>
<dbReference type="KEGG" id="spu:115919884"/>
<dbReference type="AlphaFoldDB" id="A0A7M7N399"/>
<dbReference type="GO" id="GO:0005262">
    <property type="term" value="F:calcium channel activity"/>
    <property type="evidence" value="ECO:0007669"/>
    <property type="project" value="InterPro"/>
</dbReference>
<evidence type="ECO:0000256" key="4">
    <source>
        <dbReference type="ARBA" id="ARBA00023303"/>
    </source>
</evidence>
<feature type="repeat" description="ANK" evidence="5">
    <location>
        <begin position="21"/>
        <end position="48"/>
    </location>
</feature>
<protein>
    <recommendedName>
        <fullName evidence="6">Transient receptor ion channel domain-containing protein</fullName>
    </recommendedName>
</protein>
<keyword evidence="4" id="KW-0407">Ion channel</keyword>
<dbReference type="InterPro" id="IPR013555">
    <property type="entry name" value="TRP_dom"/>
</dbReference>
<dbReference type="GO" id="GO:0016020">
    <property type="term" value="C:membrane"/>
    <property type="evidence" value="ECO:0007669"/>
    <property type="project" value="InterPro"/>
</dbReference>